<dbReference type="Gene3D" id="1.20.1110.10">
    <property type="entry name" value="Calcium-transporting ATPase, transmembrane domain"/>
    <property type="match status" value="1"/>
</dbReference>
<dbReference type="SUPFAM" id="SSF81665">
    <property type="entry name" value="Calcium ATPase, transmembrane domain M"/>
    <property type="match status" value="1"/>
</dbReference>
<protein>
    <submittedName>
        <fullName evidence="13">Magnesium-transporting ATPase (P-type)</fullName>
    </submittedName>
</protein>
<dbReference type="GO" id="GO:0005886">
    <property type="term" value="C:plasma membrane"/>
    <property type="evidence" value="ECO:0007669"/>
    <property type="project" value="UniProtKB-SubCell"/>
</dbReference>
<dbReference type="GO" id="GO:1902600">
    <property type="term" value="P:proton transmembrane transport"/>
    <property type="evidence" value="ECO:0007669"/>
    <property type="project" value="TreeGrafter"/>
</dbReference>
<feature type="transmembrane region" description="Helical" evidence="11">
    <location>
        <begin position="87"/>
        <end position="103"/>
    </location>
</feature>
<keyword evidence="10 11" id="KW-0472">Membrane</keyword>
<dbReference type="Pfam" id="PF00689">
    <property type="entry name" value="Cation_ATPase_C"/>
    <property type="match status" value="1"/>
</dbReference>
<evidence type="ECO:0000256" key="7">
    <source>
        <dbReference type="ARBA" id="ARBA00022840"/>
    </source>
</evidence>
<feature type="transmembrane region" description="Helical" evidence="11">
    <location>
        <begin position="770"/>
        <end position="789"/>
    </location>
</feature>
<keyword evidence="4 11" id="KW-0812">Transmembrane</keyword>
<evidence type="ECO:0000256" key="8">
    <source>
        <dbReference type="ARBA" id="ARBA00022967"/>
    </source>
</evidence>
<dbReference type="SUPFAM" id="SSF56784">
    <property type="entry name" value="HAD-like"/>
    <property type="match status" value="1"/>
</dbReference>
<accession>A0A7W5K531</accession>
<dbReference type="Gene3D" id="3.40.50.1000">
    <property type="entry name" value="HAD superfamily/HAD-like"/>
    <property type="match status" value="1"/>
</dbReference>
<dbReference type="Pfam" id="PF00690">
    <property type="entry name" value="Cation_ATPase_N"/>
    <property type="match status" value="1"/>
</dbReference>
<dbReference type="InterPro" id="IPR023299">
    <property type="entry name" value="ATPase_P-typ_cyto_dom_N"/>
</dbReference>
<feature type="domain" description="Cation-transporting P-type ATPase N-terminal" evidence="12">
    <location>
        <begin position="10"/>
        <end position="83"/>
    </location>
</feature>
<dbReference type="InterPro" id="IPR036412">
    <property type="entry name" value="HAD-like_sf"/>
</dbReference>
<dbReference type="AlphaFoldDB" id="A0A7W5K531"/>
<evidence type="ECO:0000259" key="12">
    <source>
        <dbReference type="SMART" id="SM00831"/>
    </source>
</evidence>
<dbReference type="SFLD" id="SFLDS00003">
    <property type="entry name" value="Haloacid_Dehalogenase"/>
    <property type="match status" value="1"/>
</dbReference>
<dbReference type="RefSeq" id="WP_183333378.1">
    <property type="nucleotide sequence ID" value="NZ_JACHZF010000024.1"/>
</dbReference>
<dbReference type="Gene3D" id="3.40.1110.10">
    <property type="entry name" value="Calcium-transporting ATPase, cytoplasmic domain N"/>
    <property type="match status" value="1"/>
</dbReference>
<dbReference type="SFLD" id="SFLDG00002">
    <property type="entry name" value="C1.7:_P-type_atpase_like"/>
    <property type="match status" value="1"/>
</dbReference>
<dbReference type="SFLD" id="SFLDF00027">
    <property type="entry name" value="p-type_atpase"/>
    <property type="match status" value="1"/>
</dbReference>
<sequence>MRGASSSATPWHSREPDEVLAELAASEQGLSGEQVAERLARHGENRLPAPPRSGPLRRFLRQFHNVLIYVLLAAALGTALLQHWVDTGVILGVVVINAIVGFLQEGKAEQALEAIRGMLSPKALVLRDGQRRTVPAEQLVPGDLVFLQAGDRVPADLRLLRCHNLRLDEAMLTGESVAVDKQIDAVDADADLGDRRGMAFSGTLVAFGQGRGVVVGTGAATEIGRISTLLGEVETLTTPLLREIATFGRWLSGAIVVLAGMTFAFGYWGRHYDLLETFLAAVSLAVAAIPEGLPAIMTITLAIGVQRMAVRNAIIRRLPAVETLGSVTTICTDKTGTLTRNEMTVKTLLTAEESYEVSGVGYAPHGGIHHAGEEVALEQHPVLAEALRAILLCNDAELQRRDGGWHLEGDPTEGALVVAGLKAGLDAREVARHYPRDDVIPFESLYKFMVTLHHHHEGGQRLLFLKGAPERVLAVCDRERTRDGDRPLDRPRWEQRMDAIAARGQRLLAVALKPMDEERRTLAFPDVEAGGLTLVAVCGIIDPPREEAIAAVRQCQQAGIVVKMITGDHAVTARAIADELGIRTAGGVVPGHVLEPLSDGELEALVREVDVFARATPEHKLRLVRALQAGGQVVAMTGDGVNDAPALKRADVGVAMGIKGSEAAREAAAMVLADDNFASIAHAVEEGRTVYDNLRKAILYILPTSGGEALTIMAAVLLGMTLPLLPAQVLWVNMVTAVTLSLALAFEPAEPGVMRRRPRDPGAPILSGFLVWRAGFVSLLLLAGTFGHFLWMERQGVEIELARTVAINALVMGEIAYLFNSRYILEPAWNRAGLLGSRAVLFAVGGLVVLQALFTYSAPLQLLFGTAPLGVKEWASILAFGVILFALVELEKALFRRRGRGAPRV</sequence>
<dbReference type="EMBL" id="JACHZF010000024">
    <property type="protein sequence ID" value="MBB3332116.1"/>
    <property type="molecule type" value="Genomic_DNA"/>
</dbReference>
<dbReference type="GO" id="GO:0005524">
    <property type="term" value="F:ATP binding"/>
    <property type="evidence" value="ECO:0007669"/>
    <property type="project" value="UniProtKB-KW"/>
</dbReference>
<dbReference type="Pfam" id="PF00122">
    <property type="entry name" value="E1-E2_ATPase"/>
    <property type="match status" value="1"/>
</dbReference>
<feature type="transmembrane region" description="Helical" evidence="11">
    <location>
        <begin position="730"/>
        <end position="749"/>
    </location>
</feature>
<dbReference type="PROSITE" id="PS00154">
    <property type="entry name" value="ATPASE_E1_E2"/>
    <property type="match status" value="1"/>
</dbReference>
<feature type="transmembrane region" description="Helical" evidence="11">
    <location>
        <begin position="874"/>
        <end position="890"/>
    </location>
</feature>
<comment type="subcellular location">
    <subcellularLocation>
        <location evidence="1">Cell membrane</location>
        <topology evidence="1">Multi-pass membrane protein</topology>
    </subcellularLocation>
</comment>
<reference evidence="13 14" key="1">
    <citation type="submission" date="2020-08" db="EMBL/GenBank/DDBJ databases">
        <title>Genomic Encyclopedia of Archaeal and Bacterial Type Strains, Phase II (KMG-II): from individual species to whole genera.</title>
        <authorList>
            <person name="Goeker M."/>
        </authorList>
    </citation>
    <scope>NUCLEOTIDE SEQUENCE [LARGE SCALE GENOMIC DNA]</scope>
    <source>
        <strain evidence="13 14">5AG</strain>
    </source>
</reference>
<dbReference type="InterPro" id="IPR044492">
    <property type="entry name" value="P_typ_ATPase_HD_dom"/>
</dbReference>
<keyword evidence="14" id="KW-1185">Reference proteome</keyword>
<dbReference type="PRINTS" id="PR00119">
    <property type="entry name" value="CATATPASE"/>
</dbReference>
<dbReference type="InterPro" id="IPR004014">
    <property type="entry name" value="ATPase_P-typ_cation-transptr_N"/>
</dbReference>
<dbReference type="InterPro" id="IPR023298">
    <property type="entry name" value="ATPase_P-typ_TM_dom_sf"/>
</dbReference>
<feature type="transmembrane region" description="Helical" evidence="11">
    <location>
        <begin position="801"/>
        <end position="820"/>
    </location>
</feature>
<feature type="transmembrane region" description="Helical" evidence="11">
    <location>
        <begin position="250"/>
        <end position="268"/>
    </location>
</feature>
<evidence type="ECO:0000313" key="13">
    <source>
        <dbReference type="EMBL" id="MBB3332116.1"/>
    </source>
</evidence>
<dbReference type="NCBIfam" id="TIGR01494">
    <property type="entry name" value="ATPase_P-type"/>
    <property type="match status" value="2"/>
</dbReference>
<dbReference type="Proteomes" id="UP000553442">
    <property type="component" value="Unassembled WGS sequence"/>
</dbReference>
<evidence type="ECO:0000256" key="10">
    <source>
        <dbReference type="ARBA" id="ARBA00023136"/>
    </source>
</evidence>
<dbReference type="GO" id="GO:0005391">
    <property type="term" value="F:P-type sodium:potassium-exchanging transporter activity"/>
    <property type="evidence" value="ECO:0007669"/>
    <property type="project" value="TreeGrafter"/>
</dbReference>
<evidence type="ECO:0000256" key="2">
    <source>
        <dbReference type="ARBA" id="ARBA00005675"/>
    </source>
</evidence>
<keyword evidence="7" id="KW-0067">ATP-binding</keyword>
<dbReference type="InterPro" id="IPR018303">
    <property type="entry name" value="ATPase_P-typ_P_site"/>
</dbReference>
<keyword evidence="6" id="KW-0547">Nucleotide-binding</keyword>
<dbReference type="GO" id="GO:0046872">
    <property type="term" value="F:metal ion binding"/>
    <property type="evidence" value="ECO:0007669"/>
    <property type="project" value="UniProtKB-KW"/>
</dbReference>
<evidence type="ECO:0000313" key="14">
    <source>
        <dbReference type="Proteomes" id="UP000553442"/>
    </source>
</evidence>
<evidence type="ECO:0000256" key="3">
    <source>
        <dbReference type="ARBA" id="ARBA00022475"/>
    </source>
</evidence>
<gene>
    <name evidence="13" type="ORF">BDK63_003010</name>
</gene>
<feature type="transmembrane region" description="Helical" evidence="11">
    <location>
        <begin position="697"/>
        <end position="718"/>
    </location>
</feature>
<organism evidence="13 14">
    <name type="scientific">Halomonas campaniensis</name>
    <dbReference type="NCBI Taxonomy" id="213554"/>
    <lineage>
        <taxon>Bacteria</taxon>
        <taxon>Pseudomonadati</taxon>
        <taxon>Pseudomonadota</taxon>
        <taxon>Gammaproteobacteria</taxon>
        <taxon>Oceanospirillales</taxon>
        <taxon>Halomonadaceae</taxon>
        <taxon>Halomonas</taxon>
    </lineage>
</organism>
<feature type="transmembrane region" description="Helical" evidence="11">
    <location>
        <begin position="63"/>
        <end position="81"/>
    </location>
</feature>
<dbReference type="GO" id="GO:1990573">
    <property type="term" value="P:potassium ion import across plasma membrane"/>
    <property type="evidence" value="ECO:0007669"/>
    <property type="project" value="TreeGrafter"/>
</dbReference>
<evidence type="ECO:0000256" key="9">
    <source>
        <dbReference type="ARBA" id="ARBA00022989"/>
    </source>
</evidence>
<dbReference type="InterPro" id="IPR023214">
    <property type="entry name" value="HAD_sf"/>
</dbReference>
<dbReference type="GO" id="GO:0030007">
    <property type="term" value="P:intracellular potassium ion homeostasis"/>
    <property type="evidence" value="ECO:0007669"/>
    <property type="project" value="TreeGrafter"/>
</dbReference>
<feature type="transmembrane region" description="Helical" evidence="11">
    <location>
        <begin position="832"/>
        <end position="854"/>
    </location>
</feature>
<dbReference type="Gene3D" id="2.70.150.10">
    <property type="entry name" value="Calcium-transporting ATPase, cytoplasmic transduction domain A"/>
    <property type="match status" value="1"/>
</dbReference>
<comment type="similarity">
    <text evidence="2">Belongs to the cation transport ATPase (P-type) (TC 3.A.3) family. Type IIA subfamily.</text>
</comment>
<dbReference type="Pfam" id="PF08282">
    <property type="entry name" value="Hydrolase_3"/>
    <property type="match status" value="1"/>
</dbReference>
<keyword evidence="5" id="KW-0479">Metal-binding</keyword>
<dbReference type="InterPro" id="IPR050510">
    <property type="entry name" value="Cation_transp_ATPase_P-type"/>
</dbReference>
<evidence type="ECO:0000256" key="5">
    <source>
        <dbReference type="ARBA" id="ARBA00022723"/>
    </source>
</evidence>
<dbReference type="SMART" id="SM00831">
    <property type="entry name" value="Cation_ATPase_N"/>
    <property type="match status" value="1"/>
</dbReference>
<evidence type="ECO:0000256" key="4">
    <source>
        <dbReference type="ARBA" id="ARBA00022692"/>
    </source>
</evidence>
<evidence type="ECO:0000256" key="11">
    <source>
        <dbReference type="SAM" id="Phobius"/>
    </source>
</evidence>
<dbReference type="Pfam" id="PF13246">
    <property type="entry name" value="Cation_ATPase"/>
    <property type="match status" value="1"/>
</dbReference>
<dbReference type="CDD" id="cd02080">
    <property type="entry name" value="P-type_ATPase_cation"/>
    <property type="match status" value="1"/>
</dbReference>
<dbReference type="PANTHER" id="PTHR43294:SF20">
    <property type="entry name" value="P-TYPE ATPASE"/>
    <property type="match status" value="1"/>
</dbReference>
<dbReference type="SUPFAM" id="SSF81653">
    <property type="entry name" value="Calcium ATPase, transduction domain A"/>
    <property type="match status" value="1"/>
</dbReference>
<dbReference type="InterPro" id="IPR001757">
    <property type="entry name" value="P_typ_ATPase"/>
</dbReference>
<keyword evidence="9 11" id="KW-1133">Transmembrane helix</keyword>
<dbReference type="GO" id="GO:0016887">
    <property type="term" value="F:ATP hydrolysis activity"/>
    <property type="evidence" value="ECO:0007669"/>
    <property type="project" value="InterPro"/>
</dbReference>
<comment type="caution">
    <text evidence="13">The sequence shown here is derived from an EMBL/GenBank/DDBJ whole genome shotgun (WGS) entry which is preliminary data.</text>
</comment>
<evidence type="ECO:0000256" key="6">
    <source>
        <dbReference type="ARBA" id="ARBA00022741"/>
    </source>
</evidence>
<feature type="transmembrane region" description="Helical" evidence="11">
    <location>
        <begin position="280"/>
        <end position="305"/>
    </location>
</feature>
<dbReference type="InterPro" id="IPR059000">
    <property type="entry name" value="ATPase_P-type_domA"/>
</dbReference>
<dbReference type="SUPFAM" id="SSF81660">
    <property type="entry name" value="Metal cation-transporting ATPase, ATP-binding domain N"/>
    <property type="match status" value="1"/>
</dbReference>
<keyword evidence="8" id="KW-1278">Translocase</keyword>
<dbReference type="GO" id="GO:0006883">
    <property type="term" value="P:intracellular sodium ion homeostasis"/>
    <property type="evidence" value="ECO:0007669"/>
    <property type="project" value="TreeGrafter"/>
</dbReference>
<dbReference type="PRINTS" id="PR00120">
    <property type="entry name" value="HATPASE"/>
</dbReference>
<dbReference type="GO" id="GO:0036376">
    <property type="term" value="P:sodium ion export across plasma membrane"/>
    <property type="evidence" value="ECO:0007669"/>
    <property type="project" value="TreeGrafter"/>
</dbReference>
<dbReference type="InterPro" id="IPR006068">
    <property type="entry name" value="ATPase_P-typ_cation-transptr_C"/>
</dbReference>
<dbReference type="PANTHER" id="PTHR43294">
    <property type="entry name" value="SODIUM/POTASSIUM-TRANSPORTING ATPASE SUBUNIT ALPHA"/>
    <property type="match status" value="1"/>
</dbReference>
<evidence type="ECO:0000256" key="1">
    <source>
        <dbReference type="ARBA" id="ARBA00004651"/>
    </source>
</evidence>
<dbReference type="InterPro" id="IPR008250">
    <property type="entry name" value="ATPase_P-typ_transduc_dom_A_sf"/>
</dbReference>
<proteinExistence type="inferred from homology"/>
<name>A0A7W5K531_9GAMM</name>
<dbReference type="FunFam" id="2.70.150.10:FF:000016">
    <property type="entry name" value="Calcium-transporting P-type ATPase putative"/>
    <property type="match status" value="1"/>
</dbReference>
<keyword evidence="3" id="KW-1003">Cell membrane</keyword>